<evidence type="ECO:0000259" key="2">
    <source>
        <dbReference type="SMART" id="SM01003"/>
    </source>
</evidence>
<dbReference type="GO" id="GO:0004753">
    <property type="term" value="F:saccharopine dehydrogenase activity"/>
    <property type="evidence" value="ECO:0007669"/>
    <property type="project" value="TreeGrafter"/>
</dbReference>
<reference evidence="3 4" key="1">
    <citation type="journal article" date="2020" name="Cell">
        <title>Large-Scale Comparative Analyses of Tick Genomes Elucidate Their Genetic Diversity and Vector Capacities.</title>
        <authorList>
            <consortium name="Tick Genome and Microbiome Consortium (TIGMIC)"/>
            <person name="Jia N."/>
            <person name="Wang J."/>
            <person name="Shi W."/>
            <person name="Du L."/>
            <person name="Sun Y."/>
            <person name="Zhan W."/>
            <person name="Jiang J.F."/>
            <person name="Wang Q."/>
            <person name="Zhang B."/>
            <person name="Ji P."/>
            <person name="Bell-Sakyi L."/>
            <person name="Cui X.M."/>
            <person name="Yuan T.T."/>
            <person name="Jiang B.G."/>
            <person name="Yang W.F."/>
            <person name="Lam T.T."/>
            <person name="Chang Q.C."/>
            <person name="Ding S.J."/>
            <person name="Wang X.J."/>
            <person name="Zhu J.G."/>
            <person name="Ruan X.D."/>
            <person name="Zhao L."/>
            <person name="Wei J.T."/>
            <person name="Ye R.Z."/>
            <person name="Que T.C."/>
            <person name="Du C.H."/>
            <person name="Zhou Y.H."/>
            <person name="Cheng J.X."/>
            <person name="Dai P.F."/>
            <person name="Guo W.B."/>
            <person name="Han X.H."/>
            <person name="Huang E.J."/>
            <person name="Li L.F."/>
            <person name="Wei W."/>
            <person name="Gao Y.C."/>
            <person name="Liu J.Z."/>
            <person name="Shao H.Z."/>
            <person name="Wang X."/>
            <person name="Wang C.C."/>
            <person name="Yang T.C."/>
            <person name="Huo Q.B."/>
            <person name="Li W."/>
            <person name="Chen H.Y."/>
            <person name="Chen S.E."/>
            <person name="Zhou L.G."/>
            <person name="Ni X.B."/>
            <person name="Tian J.H."/>
            <person name="Sheng Y."/>
            <person name="Liu T."/>
            <person name="Pan Y.S."/>
            <person name="Xia L.Y."/>
            <person name="Li J."/>
            <person name="Zhao F."/>
            <person name="Cao W.C."/>
        </authorList>
    </citation>
    <scope>NUCLEOTIDE SEQUENCE [LARGE SCALE GENOMIC DNA]</scope>
    <source>
        <strain evidence="3">HaeL-2018</strain>
    </source>
</reference>
<dbReference type="Gene3D" id="3.40.50.720">
    <property type="entry name" value="NAD(P)-binding Rossmann-like Domain"/>
    <property type="match status" value="1"/>
</dbReference>
<evidence type="ECO:0000256" key="1">
    <source>
        <dbReference type="ARBA" id="ARBA00023002"/>
    </source>
</evidence>
<proteinExistence type="predicted"/>
<dbReference type="Pfam" id="PF05222">
    <property type="entry name" value="AlaDh_PNT_N"/>
    <property type="match status" value="1"/>
</dbReference>
<protein>
    <recommendedName>
        <fullName evidence="2">Alanine dehydrogenase/pyridine nucleotide transhydrogenase N-terminal domain-containing protein</fullName>
    </recommendedName>
</protein>
<dbReference type="OrthoDB" id="10059875at2759"/>
<evidence type="ECO:0000313" key="3">
    <source>
        <dbReference type="EMBL" id="KAH9364119.1"/>
    </source>
</evidence>
<keyword evidence="4" id="KW-1185">Reference proteome</keyword>
<gene>
    <name evidence="3" type="ORF">HPB48_010500</name>
</gene>
<dbReference type="FunFam" id="3.40.50.720:FF:000087">
    <property type="entry name" value="alpha-aminoadipic semialdehyde synthase, mitochondrial"/>
    <property type="match status" value="1"/>
</dbReference>
<dbReference type="EMBL" id="JABSTR010000002">
    <property type="protein sequence ID" value="KAH9364119.1"/>
    <property type="molecule type" value="Genomic_DNA"/>
</dbReference>
<feature type="domain" description="Alanine dehydrogenase/pyridine nucleotide transhydrogenase N-terminal" evidence="2">
    <location>
        <begin position="30"/>
        <end position="146"/>
    </location>
</feature>
<dbReference type="SMART" id="SM01003">
    <property type="entry name" value="AlaDh_PNT_N"/>
    <property type="match status" value="1"/>
</dbReference>
<name>A0A9J6FMQ2_HAELO</name>
<dbReference type="InterPro" id="IPR051168">
    <property type="entry name" value="AASS"/>
</dbReference>
<dbReference type="SUPFAM" id="SSF52283">
    <property type="entry name" value="Formate/glycerate dehydrogenase catalytic domain-like"/>
    <property type="match status" value="1"/>
</dbReference>
<dbReference type="GO" id="GO:0019878">
    <property type="term" value="P:lysine biosynthetic process via aminoadipic acid"/>
    <property type="evidence" value="ECO:0007669"/>
    <property type="project" value="TreeGrafter"/>
</dbReference>
<accession>A0A9J6FMQ2</accession>
<evidence type="ECO:0000313" key="4">
    <source>
        <dbReference type="Proteomes" id="UP000821853"/>
    </source>
</evidence>
<dbReference type="VEuPathDB" id="VectorBase:HLOH_045973"/>
<keyword evidence="1" id="KW-0560">Oxidoreductase</keyword>
<dbReference type="GO" id="GO:0005737">
    <property type="term" value="C:cytoplasm"/>
    <property type="evidence" value="ECO:0007669"/>
    <property type="project" value="TreeGrafter"/>
</dbReference>
<organism evidence="3 4">
    <name type="scientific">Haemaphysalis longicornis</name>
    <name type="common">Bush tick</name>
    <dbReference type="NCBI Taxonomy" id="44386"/>
    <lineage>
        <taxon>Eukaryota</taxon>
        <taxon>Metazoa</taxon>
        <taxon>Ecdysozoa</taxon>
        <taxon>Arthropoda</taxon>
        <taxon>Chelicerata</taxon>
        <taxon>Arachnida</taxon>
        <taxon>Acari</taxon>
        <taxon>Parasitiformes</taxon>
        <taxon>Ixodida</taxon>
        <taxon>Ixodoidea</taxon>
        <taxon>Ixodidae</taxon>
        <taxon>Haemaphysalinae</taxon>
        <taxon>Haemaphysalis</taxon>
    </lineage>
</organism>
<sequence length="294" mass="32981">MNPDNLGLELLEFCGKDSCPTVISRLMTIAIRREDASLWERRAPLAPHHVRALTKNGVKAYVNAGGEVREDISDVPVIIGVKQVPIDQLHPNKTYVFFSHTIKAQEANMPMLDVILERNIRLIDYERMCDANGSRVVAFGKYAGKAGMINILHGLGLRLLALGHHTPFMHIGPAHNYRNSGMAKQAVRDAGYEIALAMMPRSIGPLTFVFTGSGNVSQGAQDIFESLPCEWVDPKDLREVSEQGAITKVYGAVVSRDDHYRRIEDDHFDPEECDQYPERYYSTFSKDVSRDFAF</sequence>
<dbReference type="InterPro" id="IPR007886">
    <property type="entry name" value="AlaDH/PNT_N"/>
</dbReference>
<dbReference type="PANTHER" id="PTHR11133:SF22">
    <property type="entry name" value="ALPHA-AMINOADIPIC SEMIALDEHYDE SYNTHASE, MITOCHONDRIAL"/>
    <property type="match status" value="1"/>
</dbReference>
<dbReference type="AlphaFoldDB" id="A0A9J6FMQ2"/>
<dbReference type="OMA" id="ERMCDAN"/>
<dbReference type="PANTHER" id="PTHR11133">
    <property type="entry name" value="SACCHAROPINE DEHYDROGENASE"/>
    <property type="match status" value="1"/>
</dbReference>
<comment type="caution">
    <text evidence="3">The sequence shown here is derived from an EMBL/GenBank/DDBJ whole genome shotgun (WGS) entry which is preliminary data.</text>
</comment>
<dbReference type="Proteomes" id="UP000821853">
    <property type="component" value="Chromosome 10"/>
</dbReference>